<dbReference type="PANTHER" id="PTHR12137:SF54">
    <property type="entry name" value="CARBOHYDRATE SULFOTRANSFERASE"/>
    <property type="match status" value="1"/>
</dbReference>
<evidence type="ECO:0000256" key="8">
    <source>
        <dbReference type="ARBA" id="ARBA00023180"/>
    </source>
</evidence>
<proteinExistence type="inferred from homology"/>
<dbReference type="InterPro" id="IPR005331">
    <property type="entry name" value="Sulfotransferase"/>
</dbReference>
<dbReference type="PANTHER" id="PTHR12137">
    <property type="entry name" value="CARBOHYDRATE SULFOTRANSFERASE"/>
    <property type="match status" value="1"/>
</dbReference>
<keyword evidence="9" id="KW-0119">Carbohydrate metabolism</keyword>
<evidence type="ECO:0000256" key="3">
    <source>
        <dbReference type="ARBA" id="ARBA00022679"/>
    </source>
</evidence>
<dbReference type="EC" id="2.8.2.-" evidence="9"/>
<evidence type="ECO:0000313" key="11">
    <source>
        <dbReference type="RefSeq" id="XP_018009857.1"/>
    </source>
</evidence>
<dbReference type="GO" id="GO:0016051">
    <property type="term" value="P:carbohydrate biosynthetic process"/>
    <property type="evidence" value="ECO:0007669"/>
    <property type="project" value="InterPro"/>
</dbReference>
<reference evidence="11" key="1">
    <citation type="submission" date="2025-08" db="UniProtKB">
        <authorList>
            <consortium name="RefSeq"/>
        </authorList>
    </citation>
    <scope>IDENTIFICATION</scope>
    <source>
        <tissue evidence="11">Whole organism</tissue>
    </source>
</reference>
<evidence type="ECO:0000256" key="5">
    <source>
        <dbReference type="ARBA" id="ARBA00022989"/>
    </source>
</evidence>
<keyword evidence="9" id="KW-0735">Signal-anchor</keyword>
<dbReference type="GeneID" id="108667352"/>
<comment type="similarity">
    <text evidence="2 9">Belongs to the sulfotransferase 2 family.</text>
</comment>
<evidence type="ECO:0000256" key="6">
    <source>
        <dbReference type="ARBA" id="ARBA00023034"/>
    </source>
</evidence>
<keyword evidence="10" id="KW-1185">Reference proteome</keyword>
<dbReference type="GO" id="GO:0008146">
    <property type="term" value="F:sulfotransferase activity"/>
    <property type="evidence" value="ECO:0007669"/>
    <property type="project" value="InterPro"/>
</dbReference>
<name>A0A8B7N7I2_HYAAZ</name>
<evidence type="ECO:0000256" key="1">
    <source>
        <dbReference type="ARBA" id="ARBA00004323"/>
    </source>
</evidence>
<dbReference type="Proteomes" id="UP000694843">
    <property type="component" value="Unplaced"/>
</dbReference>
<comment type="subcellular location">
    <subcellularLocation>
        <location evidence="1 9">Golgi apparatus membrane</location>
        <topology evidence="1 9">Single-pass type II membrane protein</topology>
    </subcellularLocation>
</comment>
<gene>
    <name evidence="11" type="primary">LOC108667352</name>
</gene>
<protein>
    <recommendedName>
        <fullName evidence="9">Carbohydrate sulfotransferase</fullName>
        <ecNumber evidence="9">2.8.2.-</ecNumber>
    </recommendedName>
</protein>
<evidence type="ECO:0000256" key="9">
    <source>
        <dbReference type="RuleBase" id="RU364020"/>
    </source>
</evidence>
<organism evidence="10 11">
    <name type="scientific">Hyalella azteca</name>
    <name type="common">Amphipod</name>
    <dbReference type="NCBI Taxonomy" id="294128"/>
    <lineage>
        <taxon>Eukaryota</taxon>
        <taxon>Metazoa</taxon>
        <taxon>Ecdysozoa</taxon>
        <taxon>Arthropoda</taxon>
        <taxon>Crustacea</taxon>
        <taxon>Multicrustacea</taxon>
        <taxon>Malacostraca</taxon>
        <taxon>Eumalacostraca</taxon>
        <taxon>Peracarida</taxon>
        <taxon>Amphipoda</taxon>
        <taxon>Senticaudata</taxon>
        <taxon>Talitrida</taxon>
        <taxon>Talitroidea</taxon>
        <taxon>Hyalellidae</taxon>
        <taxon>Hyalella</taxon>
    </lineage>
</organism>
<keyword evidence="8 9" id="KW-0325">Glycoprotein</keyword>
<evidence type="ECO:0000256" key="4">
    <source>
        <dbReference type="ARBA" id="ARBA00022692"/>
    </source>
</evidence>
<evidence type="ECO:0000256" key="7">
    <source>
        <dbReference type="ARBA" id="ARBA00023136"/>
    </source>
</evidence>
<dbReference type="AlphaFoldDB" id="A0A8B7N7I2"/>
<dbReference type="InterPro" id="IPR018011">
    <property type="entry name" value="Carb_sulfotrans_8-10"/>
</dbReference>
<dbReference type="RefSeq" id="XP_018009857.1">
    <property type="nucleotide sequence ID" value="XM_018154368.2"/>
</dbReference>
<evidence type="ECO:0000313" key="10">
    <source>
        <dbReference type="Proteomes" id="UP000694843"/>
    </source>
</evidence>
<dbReference type="Pfam" id="PF03567">
    <property type="entry name" value="Sulfotransfer_2"/>
    <property type="match status" value="2"/>
</dbReference>
<accession>A0A8B7N7I2</accession>
<sequence>MNSIPPERIFDIKMKITDAWPVQTRLNLMQNNMKELQTESAGIVEHEKMFAERRKQLQQGCDKYRNQASYGGVQEAIIRVTQMRWINRENLIVCLLAKVGSSSWCHYLLSHHYNGTYPSQIRKNSHALARDVLVPQPGLTGEEMLQQLTSFTKVLTVRHPFARLVSAFQSKVVAWAESEEMLQQLTSFTKILTVRHPFARLVSAFQSKVVAWAERKRNKLPLPPKPLFKDFAEYLIETAKVPIMAVPEAYDSFNNHWRPFFLVCGVCDLSYEYIVKMETWSDDLRYLLPKFHIEFEDQSYGDILNSTAIYFEYFKTLPESLILQLYEIYKIDFELFGYSMDGYL</sequence>
<dbReference type="GO" id="GO:0000139">
    <property type="term" value="C:Golgi membrane"/>
    <property type="evidence" value="ECO:0007669"/>
    <property type="project" value="UniProtKB-SubCell"/>
</dbReference>
<evidence type="ECO:0000256" key="2">
    <source>
        <dbReference type="ARBA" id="ARBA00006339"/>
    </source>
</evidence>
<keyword evidence="3 9" id="KW-0808">Transferase</keyword>
<dbReference type="OMA" id="WAESEEM"/>
<keyword evidence="7" id="KW-0472">Membrane</keyword>
<keyword evidence="4" id="KW-0812">Transmembrane</keyword>
<keyword evidence="6 9" id="KW-0333">Golgi apparatus</keyword>
<keyword evidence="5" id="KW-1133">Transmembrane helix</keyword>
<dbReference type="OrthoDB" id="2019940at2759"/>
<dbReference type="KEGG" id="hazt:108667352"/>